<proteinExistence type="predicted"/>
<dbReference type="OrthoDB" id="4411111at2"/>
<dbReference type="Proteomes" id="UP000058446">
    <property type="component" value="Chromosome"/>
</dbReference>
<protein>
    <submittedName>
        <fullName evidence="1">Uncharacterized protein</fullName>
    </submittedName>
</protein>
<accession>A0A0K2H2H9</accession>
<reference evidence="1 2" key="1">
    <citation type="submission" date="2013-10" db="EMBL/GenBank/DDBJ databases">
        <title>Complete genome sequence of Corynebacterium lactis DSM 45799(T), isolated from raw cow milk.</title>
        <authorList>
            <person name="Ruckert C."/>
            <person name="Albersmeier A."/>
            <person name="Lipski A."/>
            <person name="Kalinowski J."/>
        </authorList>
    </citation>
    <scope>NUCLEOTIDE SEQUENCE [LARGE SCALE GENOMIC DNA]</scope>
    <source>
        <strain evidence="1 2">RW2-5</strain>
    </source>
</reference>
<keyword evidence="2" id="KW-1185">Reference proteome</keyword>
<evidence type="ECO:0000313" key="1">
    <source>
        <dbReference type="EMBL" id="ALA67921.1"/>
    </source>
</evidence>
<dbReference type="AlphaFoldDB" id="A0A0K2H2H9"/>
<evidence type="ECO:0000313" key="2">
    <source>
        <dbReference type="Proteomes" id="UP000058446"/>
    </source>
</evidence>
<dbReference type="RefSeq" id="WP_053412698.1">
    <property type="nucleotide sequence ID" value="NZ_CP006841.1"/>
</dbReference>
<gene>
    <name evidence="1" type="ORF">CLAC_09630</name>
</gene>
<dbReference type="EMBL" id="CP006841">
    <property type="protein sequence ID" value="ALA67921.1"/>
    <property type="molecule type" value="Genomic_DNA"/>
</dbReference>
<name>A0A0K2H2H9_9CORY</name>
<dbReference type="KEGG" id="clw:CLAC_09630"/>
<organism evidence="1 2">
    <name type="scientific">Corynebacterium lactis RW2-5</name>
    <dbReference type="NCBI Taxonomy" id="1408189"/>
    <lineage>
        <taxon>Bacteria</taxon>
        <taxon>Bacillati</taxon>
        <taxon>Actinomycetota</taxon>
        <taxon>Actinomycetes</taxon>
        <taxon>Mycobacteriales</taxon>
        <taxon>Corynebacteriaceae</taxon>
        <taxon>Corynebacterium</taxon>
    </lineage>
</organism>
<sequence length="94" mass="10387">MIKPTFTDVNGIKIKCSMTTDTDQPHLLVSRMDDDGSLTPILEMNVYDSKYMANACETYLKQATAVNMTASMAGLSPDEMAEQFGYEGDPTNHQ</sequence>